<dbReference type="InterPro" id="IPR006047">
    <property type="entry name" value="GH13_cat_dom"/>
</dbReference>
<dbReference type="SUPFAM" id="SSF81296">
    <property type="entry name" value="E set domains"/>
    <property type="match status" value="1"/>
</dbReference>
<dbReference type="Pfam" id="PF00128">
    <property type="entry name" value="Alpha-amylase"/>
    <property type="match status" value="1"/>
</dbReference>
<keyword evidence="3" id="KW-0326">Glycosidase</keyword>
<dbReference type="EC" id="3.2.1.41" evidence="3"/>
<sequence>MPAQPSWPGLYGYHLGAILAQGSTTFRVFAPQAQSVQLELISAESLAPGRYPASPSAYPGCFELTFEGELDNAVYLWLIDDQPSIDPYATASLVNAEASVVHRSAPVPRMPAFEGNPVIYEAHIRDLTIGADNGIQHKGKFLGLSERGSTTAKGQITGLDYLRSLGITHVQLLPIFDFGSVDESGDLGFDAQYNWGYDPVQYNVPEGSYATDPFDPQSRITELKTMITALHDAGLRVIMDVVYNHVYKVDESSLHHTAPGYYFRYRDGHLLNGTGVGNETASEQPMMRKLIVDSVMYWAEEYGIDGFRFDLMGIHDVDTMNAVRDALDSIDASILVLGEGWDMGNHPKGVLGANQHNAHLMPRIFHFNDRFRDAVKGSALDAHSSGVLSGARSEPLMRQLFEELSGRGLKQSVIYNEAHDNATMFDKFNATVPAVGAEDRSTSLARRCMLATTLQFFARGIVFIHAGQEMMRTKGGDENSYRSPDSVNAFDYERAREFAQYVRRFRRLCALRQDYDPQQIEAVEITASHMVLNIDGRRLLVDVDRLLIIDLEHPDIDVLL</sequence>
<keyword evidence="3" id="KW-0378">Hydrolase</keyword>
<dbReference type="AlphaFoldDB" id="A0A3G6IY87"/>
<dbReference type="SUPFAM" id="SSF51445">
    <property type="entry name" value="(Trans)glycosidases"/>
    <property type="match status" value="1"/>
</dbReference>
<feature type="domain" description="Glycosyl hydrolase family 13 catalytic" evidence="2">
    <location>
        <begin position="146"/>
        <end position="506"/>
    </location>
</feature>
<dbReference type="Gene3D" id="3.20.20.80">
    <property type="entry name" value="Glycosidases"/>
    <property type="match status" value="1"/>
</dbReference>
<dbReference type="InterPro" id="IPR011840">
    <property type="entry name" value="PulA_typeI"/>
</dbReference>
<gene>
    <name evidence="3" type="primary">amyX</name>
    <name evidence="3" type="ORF">CPPEL_07600</name>
</gene>
<dbReference type="SMART" id="SM00642">
    <property type="entry name" value="Aamy"/>
    <property type="match status" value="1"/>
</dbReference>
<dbReference type="InterPro" id="IPR013783">
    <property type="entry name" value="Ig-like_fold"/>
</dbReference>
<evidence type="ECO:0000256" key="1">
    <source>
        <dbReference type="ARBA" id="ARBA00008061"/>
    </source>
</evidence>
<keyword evidence="4" id="KW-1185">Reference proteome</keyword>
<dbReference type="GO" id="GO:0005975">
    <property type="term" value="P:carbohydrate metabolic process"/>
    <property type="evidence" value="ECO:0007669"/>
    <property type="project" value="InterPro"/>
</dbReference>
<accession>A0A3G6IY87</accession>
<dbReference type="KEGG" id="cpso:CPPEL_07600"/>
<dbReference type="NCBIfam" id="TIGR02104">
    <property type="entry name" value="pulA_typeI"/>
    <property type="match status" value="1"/>
</dbReference>
<dbReference type="RefSeq" id="WP_164470396.1">
    <property type="nucleotide sequence ID" value="NZ_CP033898.1"/>
</dbReference>
<dbReference type="PANTHER" id="PTHR43002">
    <property type="entry name" value="GLYCOGEN DEBRANCHING ENZYME"/>
    <property type="match status" value="1"/>
</dbReference>
<dbReference type="CDD" id="cd11341">
    <property type="entry name" value="AmyAc_Pullulanase_LD-like"/>
    <property type="match status" value="1"/>
</dbReference>
<dbReference type="InterPro" id="IPR017853">
    <property type="entry name" value="GH"/>
</dbReference>
<dbReference type="InterPro" id="IPR014756">
    <property type="entry name" value="Ig_E-set"/>
</dbReference>
<dbReference type="EMBL" id="CP033898">
    <property type="protein sequence ID" value="AZA09628.1"/>
    <property type="molecule type" value="Genomic_DNA"/>
</dbReference>
<organism evidence="3 4">
    <name type="scientific">Corynebacterium pseudopelargi</name>
    <dbReference type="NCBI Taxonomy" id="2080757"/>
    <lineage>
        <taxon>Bacteria</taxon>
        <taxon>Bacillati</taxon>
        <taxon>Actinomycetota</taxon>
        <taxon>Actinomycetes</taxon>
        <taxon>Mycobacteriales</taxon>
        <taxon>Corynebacteriaceae</taxon>
        <taxon>Corynebacterium</taxon>
    </lineage>
</organism>
<dbReference type="Proteomes" id="UP000271426">
    <property type="component" value="Chromosome"/>
</dbReference>
<protein>
    <submittedName>
        <fullName evidence="3">Pullulanase</fullName>
        <ecNumber evidence="3">3.2.1.41</ecNumber>
    </submittedName>
</protein>
<evidence type="ECO:0000259" key="2">
    <source>
        <dbReference type="SMART" id="SM00642"/>
    </source>
</evidence>
<evidence type="ECO:0000313" key="4">
    <source>
        <dbReference type="Proteomes" id="UP000271426"/>
    </source>
</evidence>
<proteinExistence type="inferred from homology"/>
<comment type="similarity">
    <text evidence="1">Belongs to the glycosyl hydrolase 13 family.</text>
</comment>
<dbReference type="GO" id="GO:0051060">
    <property type="term" value="F:pullulanase activity"/>
    <property type="evidence" value="ECO:0007669"/>
    <property type="project" value="UniProtKB-EC"/>
</dbReference>
<reference evidence="3 4" key="1">
    <citation type="submission" date="2018-11" db="EMBL/GenBank/DDBJ databases">
        <authorList>
            <person name="Kleinhagauer T."/>
            <person name="Glaeser S.P."/>
            <person name="Spergser J."/>
            <person name="Ruckert C."/>
            <person name="Kaempfer P."/>
            <person name="Busse H.-J."/>
        </authorList>
    </citation>
    <scope>NUCLEOTIDE SEQUENCE [LARGE SCALE GENOMIC DNA]</scope>
    <source>
        <strain evidence="3 4">812CH</strain>
    </source>
</reference>
<name>A0A3G6IY87_9CORY</name>
<evidence type="ECO:0000313" key="3">
    <source>
        <dbReference type="EMBL" id="AZA09628.1"/>
    </source>
</evidence>
<dbReference type="Gene3D" id="2.60.40.10">
    <property type="entry name" value="Immunoglobulins"/>
    <property type="match status" value="1"/>
</dbReference>